<gene>
    <name evidence="2" type="ORF">A4X09_0g6407</name>
</gene>
<dbReference type="AlphaFoldDB" id="A0A8X7N523"/>
<keyword evidence="1" id="KW-0812">Transmembrane</keyword>
<proteinExistence type="predicted"/>
<dbReference type="Proteomes" id="UP000078113">
    <property type="component" value="Unassembled WGS sequence"/>
</dbReference>
<organism evidence="2 3">
    <name type="scientific">Tilletia walkeri</name>
    <dbReference type="NCBI Taxonomy" id="117179"/>
    <lineage>
        <taxon>Eukaryota</taxon>
        <taxon>Fungi</taxon>
        <taxon>Dikarya</taxon>
        <taxon>Basidiomycota</taxon>
        <taxon>Ustilaginomycotina</taxon>
        <taxon>Exobasidiomycetes</taxon>
        <taxon>Tilletiales</taxon>
        <taxon>Tilletiaceae</taxon>
        <taxon>Tilletia</taxon>
    </lineage>
</organism>
<feature type="transmembrane region" description="Helical" evidence="1">
    <location>
        <begin position="304"/>
        <end position="328"/>
    </location>
</feature>
<evidence type="ECO:0000313" key="2">
    <source>
        <dbReference type="EMBL" id="KAE8265940.1"/>
    </source>
</evidence>
<protein>
    <submittedName>
        <fullName evidence="2">Uncharacterized protein</fullName>
    </submittedName>
</protein>
<accession>A0A8X7N523</accession>
<comment type="caution">
    <text evidence="2">The sequence shown here is derived from an EMBL/GenBank/DDBJ whole genome shotgun (WGS) entry which is preliminary data.</text>
</comment>
<keyword evidence="1" id="KW-0472">Membrane</keyword>
<feature type="transmembrane region" description="Helical" evidence="1">
    <location>
        <begin position="349"/>
        <end position="377"/>
    </location>
</feature>
<feature type="transmembrane region" description="Helical" evidence="1">
    <location>
        <begin position="397"/>
        <end position="420"/>
    </location>
</feature>
<keyword evidence="3" id="KW-1185">Reference proteome</keyword>
<dbReference type="EMBL" id="LWDG02000407">
    <property type="protein sequence ID" value="KAE8265940.1"/>
    <property type="molecule type" value="Genomic_DNA"/>
</dbReference>
<reference evidence="2" key="1">
    <citation type="submission" date="2016-04" db="EMBL/GenBank/DDBJ databases">
        <authorList>
            <person name="Nguyen H.D."/>
            <person name="Samba Siva P."/>
            <person name="Cullis J."/>
            <person name="Levesque C.A."/>
            <person name="Hambleton S."/>
        </authorList>
    </citation>
    <scope>NUCLEOTIDE SEQUENCE</scope>
    <source>
        <strain evidence="2">DAOMC 236422</strain>
    </source>
</reference>
<evidence type="ECO:0000313" key="3">
    <source>
        <dbReference type="Proteomes" id="UP000078113"/>
    </source>
</evidence>
<reference evidence="2" key="2">
    <citation type="journal article" date="2019" name="IMA Fungus">
        <title>Genome sequencing and comparison of five Tilletia species to identify candidate genes for the detection of regulated species infecting wheat.</title>
        <authorList>
            <person name="Nguyen H.D.T."/>
            <person name="Sultana T."/>
            <person name="Kesanakurti P."/>
            <person name="Hambleton S."/>
        </authorList>
    </citation>
    <scope>NUCLEOTIDE SEQUENCE</scope>
    <source>
        <strain evidence="2">DAOMC 236422</strain>
    </source>
</reference>
<keyword evidence="1" id="KW-1133">Transmembrane helix</keyword>
<name>A0A8X7N523_9BASI</name>
<evidence type="ECO:0000256" key="1">
    <source>
        <dbReference type="SAM" id="Phobius"/>
    </source>
</evidence>
<sequence>MDVSRCGFADRLIHLGRTFVAAAAGVGRRVPAKQMDHSATQHFNVSVAAPATSSATFTGVAGTEDHHLAALGSNTSECVKSLKKLRLALLAFGECNIAELSIMKAEIGLDRLRNLCIKPALVDDKKRQALFTRLLDGLLLGIDQIQVSAHQAESSTAATDTAEVSKGVRAAQEGLADIKRGFNTMSSIRKRHTFKSIVEAADTIANFLNRGSISTSDDATTLDLEGQHGHGPFEELNSLVLGLVKRIKLVEADHITERMQRELDMDLARHQQEGLMIALVAAVAAQSVSFVASTSSTTPQLDGIALLLVLSATVLGVSGALSYAVAYMRLTSATALPTHMMRPRLLMELVHGGLFLFGSLGASVLFTVAGLTCFGWMQFHPRRASDAPPSSDNRTNTFVDIAALIIIGLPALTSVLAFALRAAWSKYEMRVANEERKKYLVFKDPETAAQRAQDRTWNTSTRRGIFRG</sequence>
<feature type="transmembrane region" description="Helical" evidence="1">
    <location>
        <begin position="274"/>
        <end position="292"/>
    </location>
</feature>